<evidence type="ECO:0000256" key="1">
    <source>
        <dbReference type="ARBA" id="ARBA00005771"/>
    </source>
</evidence>
<dbReference type="PANTHER" id="PTHR11783">
    <property type="entry name" value="SULFOTRANSFERASE SULT"/>
    <property type="match status" value="1"/>
</dbReference>
<organism evidence="4 5">
    <name type="scientific">Rhipicephalus sanguineus</name>
    <name type="common">Brown dog tick</name>
    <name type="synonym">Ixodes sanguineus</name>
    <dbReference type="NCBI Taxonomy" id="34632"/>
    <lineage>
        <taxon>Eukaryota</taxon>
        <taxon>Metazoa</taxon>
        <taxon>Ecdysozoa</taxon>
        <taxon>Arthropoda</taxon>
        <taxon>Chelicerata</taxon>
        <taxon>Arachnida</taxon>
        <taxon>Acari</taxon>
        <taxon>Parasitiformes</taxon>
        <taxon>Ixodida</taxon>
        <taxon>Ixodoidea</taxon>
        <taxon>Ixodidae</taxon>
        <taxon>Rhipicephalinae</taxon>
        <taxon>Rhipicephalus</taxon>
        <taxon>Rhipicephalus</taxon>
    </lineage>
</organism>
<dbReference type="InterPro" id="IPR000863">
    <property type="entry name" value="Sulfotransferase_dom"/>
</dbReference>
<dbReference type="InterPro" id="IPR027417">
    <property type="entry name" value="P-loop_NTPase"/>
</dbReference>
<dbReference type="AlphaFoldDB" id="A0A9D4T574"/>
<gene>
    <name evidence="4" type="ORF">HPB52_006324</name>
</gene>
<feature type="domain" description="Sulfotransferase" evidence="3">
    <location>
        <begin position="19"/>
        <end position="155"/>
    </location>
</feature>
<comment type="caution">
    <text evidence="4">The sequence shown here is derived from an EMBL/GenBank/DDBJ whole genome shotgun (WGS) entry which is preliminary data.</text>
</comment>
<evidence type="ECO:0000256" key="2">
    <source>
        <dbReference type="ARBA" id="ARBA00022679"/>
    </source>
</evidence>
<dbReference type="Pfam" id="PF00685">
    <property type="entry name" value="Sulfotransfer_1"/>
    <property type="match status" value="1"/>
</dbReference>
<reference evidence="4" key="2">
    <citation type="submission" date="2021-09" db="EMBL/GenBank/DDBJ databases">
        <authorList>
            <person name="Jia N."/>
            <person name="Wang J."/>
            <person name="Shi W."/>
            <person name="Du L."/>
            <person name="Sun Y."/>
            <person name="Zhan W."/>
            <person name="Jiang J."/>
            <person name="Wang Q."/>
            <person name="Zhang B."/>
            <person name="Ji P."/>
            <person name="Sakyi L.B."/>
            <person name="Cui X."/>
            <person name="Yuan T."/>
            <person name="Jiang B."/>
            <person name="Yang W."/>
            <person name="Lam T.T.-Y."/>
            <person name="Chang Q."/>
            <person name="Ding S."/>
            <person name="Wang X."/>
            <person name="Zhu J."/>
            <person name="Ruan X."/>
            <person name="Zhao L."/>
            <person name="Wei J."/>
            <person name="Que T."/>
            <person name="Du C."/>
            <person name="Cheng J."/>
            <person name="Dai P."/>
            <person name="Han X."/>
            <person name="Huang E."/>
            <person name="Gao Y."/>
            <person name="Liu J."/>
            <person name="Shao H."/>
            <person name="Ye R."/>
            <person name="Li L."/>
            <person name="Wei W."/>
            <person name="Wang X."/>
            <person name="Wang C."/>
            <person name="Huo Q."/>
            <person name="Li W."/>
            <person name="Guo W."/>
            <person name="Chen H."/>
            <person name="Chen S."/>
            <person name="Zhou L."/>
            <person name="Zhou L."/>
            <person name="Ni X."/>
            <person name="Tian J."/>
            <person name="Zhou Y."/>
            <person name="Sheng Y."/>
            <person name="Liu T."/>
            <person name="Pan Y."/>
            <person name="Xia L."/>
            <person name="Li J."/>
            <person name="Zhao F."/>
            <person name="Cao W."/>
        </authorList>
    </citation>
    <scope>NUCLEOTIDE SEQUENCE</scope>
    <source>
        <strain evidence="4">Rsan-2018</strain>
        <tissue evidence="4">Larvae</tissue>
    </source>
</reference>
<dbReference type="Proteomes" id="UP000821837">
    <property type="component" value="Chromosome 11"/>
</dbReference>
<evidence type="ECO:0000259" key="3">
    <source>
        <dbReference type="Pfam" id="PF00685"/>
    </source>
</evidence>
<evidence type="ECO:0000313" key="5">
    <source>
        <dbReference type="Proteomes" id="UP000821837"/>
    </source>
</evidence>
<accession>A0A9D4T574</accession>
<name>A0A9D4T574_RHISA</name>
<dbReference type="Gene3D" id="3.40.50.300">
    <property type="entry name" value="P-loop containing nucleotide triphosphate hydrolases"/>
    <property type="match status" value="1"/>
</dbReference>
<protein>
    <recommendedName>
        <fullName evidence="3">Sulfotransferase domain-containing protein</fullName>
    </recommendedName>
</protein>
<dbReference type="VEuPathDB" id="VectorBase:RSAN_042851"/>
<dbReference type="EMBL" id="JABSTV010001247">
    <property type="protein sequence ID" value="KAH7972078.1"/>
    <property type="molecule type" value="Genomic_DNA"/>
</dbReference>
<evidence type="ECO:0000313" key="4">
    <source>
        <dbReference type="EMBL" id="KAH7972078.1"/>
    </source>
</evidence>
<dbReference type="SUPFAM" id="SSF52540">
    <property type="entry name" value="P-loop containing nucleoside triphosphate hydrolases"/>
    <property type="match status" value="1"/>
</dbReference>
<keyword evidence="2" id="KW-0808">Transferase</keyword>
<sequence>MECTAENEEDERDIGRTSRYIYITRNPYDCCVSFYYHTKGDPDSHFGNGTFDEFLDLFLEGQVDFGDYFEHVMSWYERRFDDNVLFVAYEDLKRDTAEWIIRIAEFIGKKYGCELRQNKTALERVINNTSVQHMQSGENEAYRKRKEDMKYISEDKKPRWMKVTEERLGEAIKKPITGDLVRKGASK</sequence>
<reference evidence="4" key="1">
    <citation type="journal article" date="2020" name="Cell">
        <title>Large-Scale Comparative Analyses of Tick Genomes Elucidate Their Genetic Diversity and Vector Capacities.</title>
        <authorList>
            <consortium name="Tick Genome and Microbiome Consortium (TIGMIC)"/>
            <person name="Jia N."/>
            <person name="Wang J."/>
            <person name="Shi W."/>
            <person name="Du L."/>
            <person name="Sun Y."/>
            <person name="Zhan W."/>
            <person name="Jiang J.F."/>
            <person name="Wang Q."/>
            <person name="Zhang B."/>
            <person name="Ji P."/>
            <person name="Bell-Sakyi L."/>
            <person name="Cui X.M."/>
            <person name="Yuan T.T."/>
            <person name="Jiang B.G."/>
            <person name="Yang W.F."/>
            <person name="Lam T.T."/>
            <person name="Chang Q.C."/>
            <person name="Ding S.J."/>
            <person name="Wang X.J."/>
            <person name="Zhu J.G."/>
            <person name="Ruan X.D."/>
            <person name="Zhao L."/>
            <person name="Wei J.T."/>
            <person name="Ye R.Z."/>
            <person name="Que T.C."/>
            <person name="Du C.H."/>
            <person name="Zhou Y.H."/>
            <person name="Cheng J.X."/>
            <person name="Dai P.F."/>
            <person name="Guo W.B."/>
            <person name="Han X.H."/>
            <person name="Huang E.J."/>
            <person name="Li L.F."/>
            <person name="Wei W."/>
            <person name="Gao Y.C."/>
            <person name="Liu J.Z."/>
            <person name="Shao H.Z."/>
            <person name="Wang X."/>
            <person name="Wang C.C."/>
            <person name="Yang T.C."/>
            <person name="Huo Q.B."/>
            <person name="Li W."/>
            <person name="Chen H.Y."/>
            <person name="Chen S.E."/>
            <person name="Zhou L.G."/>
            <person name="Ni X.B."/>
            <person name="Tian J.H."/>
            <person name="Sheng Y."/>
            <person name="Liu T."/>
            <person name="Pan Y.S."/>
            <person name="Xia L.Y."/>
            <person name="Li J."/>
            <person name="Zhao F."/>
            <person name="Cao W.C."/>
        </authorList>
    </citation>
    <scope>NUCLEOTIDE SEQUENCE</scope>
    <source>
        <strain evidence="4">Rsan-2018</strain>
    </source>
</reference>
<keyword evidence="5" id="KW-1185">Reference proteome</keyword>
<comment type="similarity">
    <text evidence="1">Belongs to the sulfotransferase 1 family.</text>
</comment>
<dbReference type="GO" id="GO:0008146">
    <property type="term" value="F:sulfotransferase activity"/>
    <property type="evidence" value="ECO:0007669"/>
    <property type="project" value="InterPro"/>
</dbReference>
<proteinExistence type="inferred from homology"/>